<dbReference type="EMBL" id="CAJRGZ010000023">
    <property type="protein sequence ID" value="CAG5179429.1"/>
    <property type="molecule type" value="Genomic_DNA"/>
</dbReference>
<dbReference type="AlphaFoldDB" id="A0A8J2IE24"/>
<dbReference type="Pfam" id="PF06985">
    <property type="entry name" value="HET"/>
    <property type="match status" value="1"/>
</dbReference>
<dbReference type="PANTHER" id="PTHR33112:SF16">
    <property type="entry name" value="HETEROKARYON INCOMPATIBILITY DOMAIN-CONTAINING PROTEIN"/>
    <property type="match status" value="1"/>
</dbReference>
<dbReference type="GeneID" id="67021455"/>
<keyword evidence="3" id="KW-1185">Reference proteome</keyword>
<feature type="domain" description="Heterokaryon incompatibility" evidence="1">
    <location>
        <begin position="95"/>
        <end position="236"/>
    </location>
</feature>
<comment type="caution">
    <text evidence="2">The sequence shown here is derived from an EMBL/GenBank/DDBJ whole genome shotgun (WGS) entry which is preliminary data.</text>
</comment>
<evidence type="ECO:0000313" key="3">
    <source>
        <dbReference type="Proteomes" id="UP000676310"/>
    </source>
</evidence>
<protein>
    <recommendedName>
        <fullName evidence="1">Heterokaryon incompatibility domain-containing protein</fullName>
    </recommendedName>
</protein>
<sequence>MDRRRYSIDDLLFDVCTEEESQDLHPEIDRRWPVPTDPLDSSCFDLISQWIHQCTKHTVCSRSTPVALPKRVIEIPADPSVSPRLRITNGELGQYVILSHCWGNKGIAKLTDSLVARYQEAIQLELLPRSFKDAMEITRRLGFRYLWIDALCIIQGNAEDWAHEAARMALYYGLSALMISATVAEDSSKGILTDRSVPYSPVLGKGKKYCLRQRLLRWDWDIKRSVLATRGWTAQERMLAPRILHYTKRQIIWECADGLKFEASAICDKQIGSGQVDWHFHKSNLQPYVAKALSVMNPGWWRPADYTGSYLGVKITVESLHQLRTWQQCVDEYSSRSLTVPTDKLHALAGVASVLNHNYVLGNYLAGLWSLRLAASLDWARPWALLSSPPVYTAPSWSWASVNGAVSSSILGSHLEILLPPTDELGKTWAEMFELRLIKHHMVLQDEFNPYGAVLEGSYIIVEGTCITHSEFVRLSEDIFRDSFSGPTIVLDRSNTYDCSCCGPGRQEKDYENVNFGAQPQSTSLEPALPYDFCMFLIADAWRNPRGFVDMLLLRWVDEEAKVAERVGLVRMAIWQGEEDLSHFDRRFGAGAWKRWTLKLV</sequence>
<proteinExistence type="predicted"/>
<evidence type="ECO:0000313" key="2">
    <source>
        <dbReference type="EMBL" id="CAG5179429.1"/>
    </source>
</evidence>
<organism evidence="2 3">
    <name type="scientific">Alternaria atra</name>
    <dbReference type="NCBI Taxonomy" id="119953"/>
    <lineage>
        <taxon>Eukaryota</taxon>
        <taxon>Fungi</taxon>
        <taxon>Dikarya</taxon>
        <taxon>Ascomycota</taxon>
        <taxon>Pezizomycotina</taxon>
        <taxon>Dothideomycetes</taxon>
        <taxon>Pleosporomycetidae</taxon>
        <taxon>Pleosporales</taxon>
        <taxon>Pleosporineae</taxon>
        <taxon>Pleosporaceae</taxon>
        <taxon>Alternaria</taxon>
        <taxon>Alternaria sect. Ulocladioides</taxon>
    </lineage>
</organism>
<reference evidence="2" key="1">
    <citation type="submission" date="2021-05" db="EMBL/GenBank/DDBJ databases">
        <authorList>
            <person name="Stam R."/>
        </authorList>
    </citation>
    <scope>NUCLEOTIDE SEQUENCE</scope>
    <source>
        <strain evidence="2">CS162</strain>
    </source>
</reference>
<dbReference type="Proteomes" id="UP000676310">
    <property type="component" value="Unassembled WGS sequence"/>
</dbReference>
<gene>
    <name evidence="2" type="ORF">ALTATR162_LOCUS9254</name>
</gene>
<dbReference type="InterPro" id="IPR010730">
    <property type="entry name" value="HET"/>
</dbReference>
<accession>A0A8J2IE24</accession>
<dbReference type="RefSeq" id="XP_043172822.1">
    <property type="nucleotide sequence ID" value="XM_043316887.1"/>
</dbReference>
<evidence type="ECO:0000259" key="1">
    <source>
        <dbReference type="Pfam" id="PF06985"/>
    </source>
</evidence>
<dbReference type="PANTHER" id="PTHR33112">
    <property type="entry name" value="DOMAIN PROTEIN, PUTATIVE-RELATED"/>
    <property type="match status" value="1"/>
</dbReference>
<name>A0A8J2IE24_9PLEO</name>
<dbReference type="OrthoDB" id="3486565at2759"/>